<dbReference type="InterPro" id="IPR011541">
    <property type="entry name" value="Ni/Co_transpt_high_affinity"/>
</dbReference>
<dbReference type="KEGG" id="frf:LO80_06085"/>
<evidence type="ECO:0000256" key="3">
    <source>
        <dbReference type="ARBA" id="ARBA00022448"/>
    </source>
</evidence>
<dbReference type="EMBL" id="CP009574">
    <property type="protein sequence ID" value="AIT09574.1"/>
    <property type="molecule type" value="Genomic_DNA"/>
</dbReference>
<keyword evidence="5 8" id="KW-0812">Transmembrane</keyword>
<keyword evidence="3 8" id="KW-0813">Transport</keyword>
<protein>
    <recommendedName>
        <fullName evidence="8">Nickel/cobalt efflux system</fullName>
    </recommendedName>
</protein>
<evidence type="ECO:0000256" key="8">
    <source>
        <dbReference type="RuleBase" id="RU362101"/>
    </source>
</evidence>
<evidence type="ECO:0000256" key="6">
    <source>
        <dbReference type="ARBA" id="ARBA00022989"/>
    </source>
</evidence>
<evidence type="ECO:0000256" key="1">
    <source>
        <dbReference type="ARBA" id="ARBA00004127"/>
    </source>
</evidence>
<evidence type="ECO:0000256" key="4">
    <source>
        <dbReference type="ARBA" id="ARBA00022596"/>
    </source>
</evidence>
<evidence type="ECO:0000313" key="10">
    <source>
        <dbReference type="Proteomes" id="UP000029672"/>
    </source>
</evidence>
<dbReference type="GO" id="GO:0005886">
    <property type="term" value="C:plasma membrane"/>
    <property type="evidence" value="ECO:0007669"/>
    <property type="project" value="UniProtKB-SubCell"/>
</dbReference>
<organism evidence="9 10">
    <name type="scientific">Candidatus Francisella endociliophora</name>
    <dbReference type="NCBI Taxonomy" id="653937"/>
    <lineage>
        <taxon>Bacteria</taxon>
        <taxon>Pseudomonadati</taxon>
        <taxon>Pseudomonadota</taxon>
        <taxon>Gammaproteobacteria</taxon>
        <taxon>Thiotrichales</taxon>
        <taxon>Francisellaceae</taxon>
        <taxon>Francisella</taxon>
    </lineage>
</organism>
<evidence type="ECO:0000256" key="5">
    <source>
        <dbReference type="ARBA" id="ARBA00022692"/>
    </source>
</evidence>
<keyword evidence="7 8" id="KW-0472">Membrane</keyword>
<reference evidence="9 10" key="1">
    <citation type="submission" date="2014-10" db="EMBL/GenBank/DDBJ databases">
        <title>Whole genome sequence of Francisella endociliophora strain FSC1006, isolated from a laboratory culture of the marine ciliate Euplotes raikovi.</title>
        <authorList>
            <person name="Granberg M."/>
            <person name="Backman S."/>
            <person name="Lundmark E."/>
            <person name="Nilsson E."/>
            <person name="Karlsson E."/>
            <person name="Thelaus J."/>
            <person name="Ohrman C."/>
            <person name="Larkeryd A."/>
            <person name="Stenberg P."/>
        </authorList>
    </citation>
    <scope>NUCLEOTIDE SEQUENCE [LARGE SCALE GENOMIC DNA]</scope>
    <source>
        <strain evidence="9 10">FSC1006</strain>
    </source>
</reference>
<proteinExistence type="inferred from homology"/>
<sequence length="309" mass="34206">MRKNITIFSILILALLLFLATQDLKMLSMIGIAFMLGLRHGFDADHIVAIDNVTRQLITQNRASFKTGLFFALGHSTIVFLLTLLIVIGFSFASIEKTSALDVGAFFGTIVSAVFLLLTGTMSLLSLKKMLKNKTSMAHDHTSNSILAKLFRPIIKVIDRPYKMYFVGFLFGLGFDTATEIALLGMAAANVLNGLSIWYIMLLPISFALGMIIVDSIDAGLMSKVLSFNSKEQRFYRYNIIILCIVIAAAYIVALVELLGLLNTNIATINMITTFVDDYSSTIGITLVAIFSVFFMFKLVNGYSKRRIK</sequence>
<keyword evidence="10" id="KW-1185">Reference proteome</keyword>
<dbReference type="HOGENOM" id="CLU_036094_2_0_6"/>
<dbReference type="Pfam" id="PF03824">
    <property type="entry name" value="NicO"/>
    <property type="match status" value="1"/>
</dbReference>
<feature type="transmembrane region" description="Helical" evidence="8">
    <location>
        <begin position="105"/>
        <end position="127"/>
    </location>
</feature>
<comment type="subcellular location">
    <subcellularLocation>
        <location evidence="8">Cell membrane</location>
        <topology evidence="8">Multi-pass membrane protein</topology>
    </subcellularLocation>
    <subcellularLocation>
        <location evidence="1">Endomembrane system</location>
        <topology evidence="1">Multi-pass membrane protein</topology>
    </subcellularLocation>
</comment>
<feature type="transmembrane region" description="Helical" evidence="8">
    <location>
        <begin position="279"/>
        <end position="300"/>
    </location>
</feature>
<feature type="transmembrane region" description="Helical" evidence="8">
    <location>
        <begin position="235"/>
        <end position="259"/>
    </location>
</feature>
<dbReference type="STRING" id="1547445.LO80_06085"/>
<evidence type="ECO:0000313" key="9">
    <source>
        <dbReference type="EMBL" id="AIT09574.1"/>
    </source>
</evidence>
<keyword evidence="6 8" id="KW-1133">Transmembrane helix</keyword>
<dbReference type="Proteomes" id="UP000029672">
    <property type="component" value="Chromosome"/>
</dbReference>
<dbReference type="RefSeq" id="WP_040009547.1">
    <property type="nucleotide sequence ID" value="NZ_CP009574.1"/>
</dbReference>
<feature type="transmembrane region" description="Helical" evidence="8">
    <location>
        <begin position="165"/>
        <end position="189"/>
    </location>
</feature>
<evidence type="ECO:0000256" key="2">
    <source>
        <dbReference type="ARBA" id="ARBA00010892"/>
    </source>
</evidence>
<dbReference type="PANTHER" id="PTHR31611">
    <property type="entry name" value="HIGH-AFFINITY NICKEL TRANSPORT PROTEIN NIC1"/>
    <property type="match status" value="1"/>
</dbReference>
<evidence type="ECO:0000256" key="7">
    <source>
        <dbReference type="ARBA" id="ARBA00023136"/>
    </source>
</evidence>
<accession>A0A097EPS3</accession>
<dbReference type="GO" id="GO:0012505">
    <property type="term" value="C:endomembrane system"/>
    <property type="evidence" value="ECO:0007669"/>
    <property type="project" value="UniProtKB-SubCell"/>
</dbReference>
<comment type="similarity">
    <text evidence="2 8">Belongs to the NiCoT transporter (TC 2.A.52) family.</text>
</comment>
<dbReference type="AlphaFoldDB" id="A0A097EPS3"/>
<dbReference type="PANTHER" id="PTHR31611:SF0">
    <property type="entry name" value="HIGH-AFFINITY NICKEL TRANSPORT PROTEIN NIC1"/>
    <property type="match status" value="1"/>
</dbReference>
<name>A0A097EPS3_9GAMM</name>
<keyword evidence="4" id="KW-0533">Nickel</keyword>
<feature type="transmembrane region" description="Helical" evidence="8">
    <location>
        <begin position="195"/>
        <end position="214"/>
    </location>
</feature>
<feature type="transmembrane region" description="Helical" evidence="8">
    <location>
        <begin position="69"/>
        <end position="93"/>
    </location>
</feature>
<dbReference type="InterPro" id="IPR004688">
    <property type="entry name" value="Ni/Co_transpt"/>
</dbReference>
<gene>
    <name evidence="9" type="ORF">LO80_06085</name>
</gene>
<dbReference type="OrthoDB" id="9776706at2"/>
<dbReference type="GO" id="GO:0015099">
    <property type="term" value="F:nickel cation transmembrane transporter activity"/>
    <property type="evidence" value="ECO:0007669"/>
    <property type="project" value="UniProtKB-UniRule"/>
</dbReference>
<dbReference type="eggNOG" id="COG3376">
    <property type="taxonomic scope" value="Bacteria"/>
</dbReference>